<dbReference type="GO" id="GO:0010181">
    <property type="term" value="F:FMN binding"/>
    <property type="evidence" value="ECO:0007669"/>
    <property type="project" value="InterPro"/>
</dbReference>
<name>A0A839HSC3_9BURK</name>
<dbReference type="SUPFAM" id="SSF50475">
    <property type="entry name" value="FMN-binding split barrel"/>
    <property type="match status" value="1"/>
</dbReference>
<sequence>MTGLPAIEAAIWQQLARACHDRHHAWRTPALATVDAEGLPEARTVVLREVDAAQRRLWIYSDARAAKVAHLARQPQAVLLAWSPRLHWQLRLRLRVMLHTGGLALASRWARVKLSPSVGDYLSARAPGAPLDDGPTAPPAEERAHFAALEAEVLQIDWLELHRDGHRRARFDRHAACWLQP</sequence>
<evidence type="ECO:0000313" key="2">
    <source>
        <dbReference type="EMBL" id="MBB1162380.1"/>
    </source>
</evidence>
<comment type="caution">
    <text evidence="2">The sequence shown here is derived from an EMBL/GenBank/DDBJ whole genome shotgun (WGS) entry which is preliminary data.</text>
</comment>
<gene>
    <name evidence="2" type="ORF">H4F90_10345</name>
</gene>
<proteinExistence type="predicted"/>
<dbReference type="Proteomes" id="UP000586093">
    <property type="component" value="Unassembled WGS sequence"/>
</dbReference>
<reference evidence="2 3" key="1">
    <citation type="submission" date="2020-08" db="EMBL/GenBank/DDBJ databases">
        <title>Aquariorum lacteus gen. nov., sp. nov., a new member of the family Comamonadaceae, isolated from freshwater aquarium.</title>
        <authorList>
            <person name="Chun S.-J."/>
        </authorList>
    </citation>
    <scope>NUCLEOTIDE SEQUENCE [LARGE SCALE GENOMIC DNA]</scope>
    <source>
        <strain evidence="2 3">SJAQ100</strain>
    </source>
</reference>
<protein>
    <submittedName>
        <fullName evidence="2">Pyridoxamine 5'-phosphate oxidase family protein</fullName>
    </submittedName>
</protein>
<keyword evidence="3" id="KW-1185">Reference proteome</keyword>
<dbReference type="EMBL" id="JACIVI010000003">
    <property type="protein sequence ID" value="MBB1162380.1"/>
    <property type="molecule type" value="Genomic_DNA"/>
</dbReference>
<evidence type="ECO:0000259" key="1">
    <source>
        <dbReference type="Pfam" id="PF12766"/>
    </source>
</evidence>
<organism evidence="2 3">
    <name type="scientific">Aquariibacter albus</name>
    <dbReference type="NCBI Taxonomy" id="2759899"/>
    <lineage>
        <taxon>Bacteria</taxon>
        <taxon>Pseudomonadati</taxon>
        <taxon>Pseudomonadota</taxon>
        <taxon>Betaproteobacteria</taxon>
        <taxon>Burkholderiales</taxon>
        <taxon>Sphaerotilaceae</taxon>
        <taxon>Aquariibacter</taxon>
    </lineage>
</organism>
<evidence type="ECO:0000313" key="3">
    <source>
        <dbReference type="Proteomes" id="UP000586093"/>
    </source>
</evidence>
<dbReference type="Pfam" id="PF12766">
    <property type="entry name" value="Pyridox_oxase_2"/>
    <property type="match status" value="1"/>
</dbReference>
<dbReference type="InterPro" id="IPR024624">
    <property type="entry name" value="Pyridox_Oxase_Alr4036_FMN-bd"/>
</dbReference>
<dbReference type="Gene3D" id="2.30.110.10">
    <property type="entry name" value="Electron Transport, Fmn-binding Protein, Chain A"/>
    <property type="match status" value="1"/>
</dbReference>
<feature type="domain" description="Pyridoxamine 5'-phosphate oxidase Alr4036 family FMN-binding" evidence="1">
    <location>
        <begin position="11"/>
        <end position="97"/>
    </location>
</feature>
<dbReference type="AlphaFoldDB" id="A0A839HSC3"/>
<dbReference type="InterPro" id="IPR012349">
    <property type="entry name" value="Split_barrel_FMN-bd"/>
</dbReference>
<accession>A0A839HSC3</accession>